<organism evidence="1 2">
    <name type="scientific">Geodermatophilus obscurus (strain ATCC 25078 / DSM 43160 / JCM 3152 / CCUG 61914 / KCC A-0152 / KCTC 9177 / NBRC 13315 / NRRL B-3577 / G-20)</name>
    <dbReference type="NCBI Taxonomy" id="526225"/>
    <lineage>
        <taxon>Bacteria</taxon>
        <taxon>Bacillati</taxon>
        <taxon>Actinomycetota</taxon>
        <taxon>Actinomycetes</taxon>
        <taxon>Geodermatophilales</taxon>
        <taxon>Geodermatophilaceae</taxon>
        <taxon>Geodermatophilus</taxon>
    </lineage>
</organism>
<name>D2SB80_GEOOG</name>
<dbReference type="InterPro" id="IPR035709">
    <property type="entry name" value="YoaB-like"/>
</dbReference>
<evidence type="ECO:0000313" key="1">
    <source>
        <dbReference type="EMBL" id="ADB74028.1"/>
    </source>
</evidence>
<dbReference type="Pfam" id="PF01042">
    <property type="entry name" value="Ribonuc_L-PSP"/>
    <property type="match status" value="1"/>
</dbReference>
<protein>
    <submittedName>
        <fullName evidence="1">Endoribonuclease L-PSP</fullName>
    </submittedName>
</protein>
<proteinExistence type="predicted"/>
<gene>
    <name evidence="1" type="ordered locus">Gobs_1289</name>
</gene>
<dbReference type="Proteomes" id="UP000001382">
    <property type="component" value="Chromosome"/>
</dbReference>
<dbReference type="OrthoDB" id="9815126at2"/>
<dbReference type="CDD" id="cd06150">
    <property type="entry name" value="YjgF_YER057c_UK114_like_2"/>
    <property type="match status" value="1"/>
</dbReference>
<sequence>MIERYGNTRGLHGLPVISQVVVHGDTVHLCGVTPDPSGDITAQTRQVLERVDELLSRAGTDRSRLLTAQVWLRDMALFGQHNAAWNEWVDQDNPPVRACVQSELWQPGLLVEVMVTAARA</sequence>
<dbReference type="KEGG" id="gob:Gobs_1289"/>
<dbReference type="PANTHER" id="PTHR47328:SF1">
    <property type="entry name" value="RUTC FAMILY PROTEIN YOAB"/>
    <property type="match status" value="1"/>
</dbReference>
<accession>D2SB80</accession>
<dbReference type="Gene3D" id="3.30.1330.40">
    <property type="entry name" value="RutC-like"/>
    <property type="match status" value="1"/>
</dbReference>
<dbReference type="STRING" id="526225.Gobs_1289"/>
<dbReference type="SUPFAM" id="SSF55298">
    <property type="entry name" value="YjgF-like"/>
    <property type="match status" value="1"/>
</dbReference>
<dbReference type="RefSeq" id="WP_012947469.1">
    <property type="nucleotide sequence ID" value="NC_013757.1"/>
</dbReference>
<dbReference type="AlphaFoldDB" id="D2SB80"/>
<evidence type="ECO:0000313" key="2">
    <source>
        <dbReference type="Proteomes" id="UP000001382"/>
    </source>
</evidence>
<dbReference type="PANTHER" id="PTHR47328">
    <property type="match status" value="1"/>
</dbReference>
<reference evidence="1 2" key="1">
    <citation type="journal article" date="2010" name="Stand. Genomic Sci.">
        <title>Complete genome sequence of Geodermatophilus obscurus type strain (G-20).</title>
        <authorList>
            <person name="Ivanova N."/>
            <person name="Sikorski J."/>
            <person name="Jando M."/>
            <person name="Munk C."/>
            <person name="Lapidus A."/>
            <person name="Glavina Del Rio T."/>
            <person name="Copeland A."/>
            <person name="Tice H."/>
            <person name="Cheng J.-F."/>
            <person name="Lucas S."/>
            <person name="Chen F."/>
            <person name="Nolan M."/>
            <person name="Bruce D."/>
            <person name="Goodwin L."/>
            <person name="Pitluck S."/>
            <person name="Mavromatis K."/>
            <person name="Mikhailova N."/>
            <person name="Pati A."/>
            <person name="Chen A."/>
            <person name="Palaniappan K."/>
            <person name="Land M."/>
            <person name="Hauser L."/>
            <person name="Chang Y.-J."/>
            <person name="Jeffries C.D."/>
            <person name="Meincke L."/>
            <person name="Brettin T."/>
            <person name="Detter J.C."/>
            <person name="Detter J.C."/>
            <person name="Rohde M."/>
            <person name="Goeker M."/>
            <person name="Bristow J."/>
            <person name="Eisen J.A."/>
            <person name="Markowitz V."/>
            <person name="Hugenholtz P."/>
            <person name="Kyrpides N.C."/>
            <person name="Klenk H.-P."/>
        </authorList>
    </citation>
    <scope>NUCLEOTIDE SEQUENCE [LARGE SCALE GENOMIC DNA]</scope>
    <source>
        <strain evidence="2">ATCC 25078 / DSM 43160 / JCM 3152 / KCC A-0152 / KCTC 9177 / NBRC 13315 / NRRL B-3577 / G-20</strain>
    </source>
</reference>
<dbReference type="InterPro" id="IPR006175">
    <property type="entry name" value="YjgF/YER057c/UK114"/>
</dbReference>
<reference evidence="2" key="2">
    <citation type="submission" date="2010-01" db="EMBL/GenBank/DDBJ databases">
        <title>The complete genome of Geodermatophilus obscurus DSM 43160.</title>
        <authorList>
            <consortium name="US DOE Joint Genome Institute (JGI-PGF)"/>
            <person name="Lucas S."/>
            <person name="Copeland A."/>
            <person name="Lapidus A."/>
            <person name="Glavina del Rio T."/>
            <person name="Dalin E."/>
            <person name="Tice H."/>
            <person name="Bruce D."/>
            <person name="Goodwin L."/>
            <person name="Pitluck S."/>
            <person name="Kyrpides N."/>
            <person name="Mavromatis K."/>
            <person name="Ivanova N."/>
            <person name="Munk A.C."/>
            <person name="Brettin T."/>
            <person name="Detter J.C."/>
            <person name="Han C."/>
            <person name="Larimer F."/>
            <person name="Land M."/>
            <person name="Hauser L."/>
            <person name="Markowitz V."/>
            <person name="Cheng J.-F."/>
            <person name="Hugenholtz P."/>
            <person name="Woyke T."/>
            <person name="Wu D."/>
            <person name="Jando M."/>
            <person name="Schneider S."/>
            <person name="Klenk H.-P."/>
            <person name="Eisen J.A."/>
        </authorList>
    </citation>
    <scope>NUCLEOTIDE SEQUENCE [LARGE SCALE GENOMIC DNA]</scope>
    <source>
        <strain evidence="2">ATCC 25078 / DSM 43160 / JCM 3152 / KCC A-0152 / KCTC 9177 / NBRC 13315 / NRRL B-3577 / G-20</strain>
    </source>
</reference>
<dbReference type="eggNOG" id="COG0251">
    <property type="taxonomic scope" value="Bacteria"/>
</dbReference>
<keyword evidence="2" id="KW-1185">Reference proteome</keyword>
<dbReference type="HOGENOM" id="CLU_100715_6_1_11"/>
<dbReference type="EMBL" id="CP001867">
    <property type="protein sequence ID" value="ADB74028.1"/>
    <property type="molecule type" value="Genomic_DNA"/>
</dbReference>
<dbReference type="InterPro" id="IPR035959">
    <property type="entry name" value="RutC-like_sf"/>
</dbReference>